<keyword evidence="1" id="KW-1133">Transmembrane helix</keyword>
<evidence type="ECO:0000313" key="2">
    <source>
        <dbReference type="EMBL" id="PNT73661.1"/>
    </source>
</evidence>
<evidence type="ECO:0000313" key="4">
    <source>
        <dbReference type="Proteomes" id="UP000008810"/>
    </source>
</evidence>
<keyword evidence="1" id="KW-0472">Membrane</keyword>
<sequence length="72" mass="8498">MRPRRRGRPMGWLLLALSGGLRQVWSPIHREPALGQLANLTVIHLVRNWINRTGLTLLWYPFFVLHLHLIHM</sequence>
<evidence type="ECO:0000313" key="3">
    <source>
        <dbReference type="EnsemblPlants" id="PNT73661"/>
    </source>
</evidence>
<protein>
    <submittedName>
        <fullName evidence="2 3">Uncharacterized protein</fullName>
    </submittedName>
</protein>
<organism evidence="2">
    <name type="scientific">Brachypodium distachyon</name>
    <name type="common">Purple false brome</name>
    <name type="synonym">Trachynia distachya</name>
    <dbReference type="NCBI Taxonomy" id="15368"/>
    <lineage>
        <taxon>Eukaryota</taxon>
        <taxon>Viridiplantae</taxon>
        <taxon>Streptophyta</taxon>
        <taxon>Embryophyta</taxon>
        <taxon>Tracheophyta</taxon>
        <taxon>Spermatophyta</taxon>
        <taxon>Magnoliopsida</taxon>
        <taxon>Liliopsida</taxon>
        <taxon>Poales</taxon>
        <taxon>Poaceae</taxon>
        <taxon>BOP clade</taxon>
        <taxon>Pooideae</taxon>
        <taxon>Stipodae</taxon>
        <taxon>Brachypodieae</taxon>
        <taxon>Brachypodium</taxon>
    </lineage>
</organism>
<dbReference type="EMBL" id="CM000881">
    <property type="protein sequence ID" value="PNT73661.1"/>
    <property type="molecule type" value="Genomic_DNA"/>
</dbReference>
<proteinExistence type="predicted"/>
<reference evidence="3" key="3">
    <citation type="submission" date="2018-08" db="UniProtKB">
        <authorList>
            <consortium name="EnsemblPlants"/>
        </authorList>
    </citation>
    <scope>IDENTIFICATION</scope>
    <source>
        <strain evidence="3">cv. Bd21</strain>
    </source>
</reference>
<reference evidence="2" key="2">
    <citation type="submission" date="2017-06" db="EMBL/GenBank/DDBJ databases">
        <title>WGS assembly of Brachypodium distachyon.</title>
        <authorList>
            <consortium name="The International Brachypodium Initiative"/>
            <person name="Lucas S."/>
            <person name="Harmon-Smith M."/>
            <person name="Lail K."/>
            <person name="Tice H."/>
            <person name="Grimwood J."/>
            <person name="Bruce D."/>
            <person name="Barry K."/>
            <person name="Shu S."/>
            <person name="Lindquist E."/>
            <person name="Wang M."/>
            <person name="Pitluck S."/>
            <person name="Vogel J.P."/>
            <person name="Garvin D.F."/>
            <person name="Mockler T.C."/>
            <person name="Schmutz J."/>
            <person name="Rokhsar D."/>
            <person name="Bevan M.W."/>
        </authorList>
    </citation>
    <scope>NUCLEOTIDE SEQUENCE</scope>
    <source>
        <strain evidence="2">Bd21</strain>
    </source>
</reference>
<keyword evidence="1" id="KW-0812">Transmembrane</keyword>
<evidence type="ECO:0000256" key="1">
    <source>
        <dbReference type="SAM" id="Phobius"/>
    </source>
</evidence>
<dbReference type="AlphaFoldDB" id="A0A2K2DH99"/>
<dbReference type="Gramene" id="PNT73661">
    <property type="protein sequence ID" value="PNT73661"/>
    <property type="gene ID" value="BRADI_2g61875v3"/>
</dbReference>
<dbReference type="Proteomes" id="UP000008810">
    <property type="component" value="Chromosome 2"/>
</dbReference>
<accession>A0A2K2DH99</accession>
<keyword evidence="4" id="KW-1185">Reference proteome</keyword>
<gene>
    <name evidence="2" type="ORF">BRADI_2g61875v3</name>
</gene>
<feature type="transmembrane region" description="Helical" evidence="1">
    <location>
        <begin position="49"/>
        <end position="70"/>
    </location>
</feature>
<dbReference type="InParanoid" id="A0A2K2DH99"/>
<reference evidence="2 3" key="1">
    <citation type="journal article" date="2010" name="Nature">
        <title>Genome sequencing and analysis of the model grass Brachypodium distachyon.</title>
        <authorList>
            <consortium name="International Brachypodium Initiative"/>
        </authorList>
    </citation>
    <scope>NUCLEOTIDE SEQUENCE [LARGE SCALE GENOMIC DNA]</scope>
    <source>
        <strain evidence="2 3">Bd21</strain>
    </source>
</reference>
<dbReference type="EnsemblPlants" id="PNT73661">
    <property type="protein sequence ID" value="PNT73661"/>
    <property type="gene ID" value="BRADI_2g61875v3"/>
</dbReference>
<name>A0A2K2DH99_BRADI</name>